<dbReference type="Gene3D" id="3.50.50.60">
    <property type="entry name" value="FAD/NAD(P)-binding domain"/>
    <property type="match status" value="1"/>
</dbReference>
<dbReference type="Pfam" id="PF05834">
    <property type="entry name" value="Lycopene_cycl"/>
    <property type="match status" value="1"/>
</dbReference>
<dbReference type="Proteomes" id="UP000199060">
    <property type="component" value="Unassembled WGS sequence"/>
</dbReference>
<dbReference type="AlphaFoldDB" id="A0A1G6V140"/>
<dbReference type="EMBL" id="FNAC01000031">
    <property type="protein sequence ID" value="SDD46595.1"/>
    <property type="molecule type" value="Genomic_DNA"/>
</dbReference>
<name>A0A1G6V140_9BACT</name>
<organism evidence="1 2">
    <name type="scientific">Algoriphagus faecimaris</name>
    <dbReference type="NCBI Taxonomy" id="686796"/>
    <lineage>
        <taxon>Bacteria</taxon>
        <taxon>Pseudomonadati</taxon>
        <taxon>Bacteroidota</taxon>
        <taxon>Cytophagia</taxon>
        <taxon>Cytophagales</taxon>
        <taxon>Cyclobacteriaceae</taxon>
        <taxon>Algoriphagus</taxon>
    </lineage>
</organism>
<reference evidence="2" key="1">
    <citation type="submission" date="2016-10" db="EMBL/GenBank/DDBJ databases">
        <authorList>
            <person name="Varghese N."/>
            <person name="Submissions S."/>
        </authorList>
    </citation>
    <scope>NUCLEOTIDE SEQUENCE [LARGE SCALE GENOMIC DNA]</scope>
    <source>
        <strain evidence="2">DSM 23095</strain>
    </source>
</reference>
<dbReference type="RefSeq" id="WP_087940292.1">
    <property type="nucleotide sequence ID" value="NZ_FNAC01000031.1"/>
</dbReference>
<evidence type="ECO:0000313" key="1">
    <source>
        <dbReference type="EMBL" id="SDD46595.1"/>
    </source>
</evidence>
<gene>
    <name evidence="1" type="ORF">SAMN04488104_103137</name>
</gene>
<dbReference type="STRING" id="686796.SAMN04488104_103137"/>
<dbReference type="InterPro" id="IPR036188">
    <property type="entry name" value="FAD/NAD-bd_sf"/>
</dbReference>
<dbReference type="SUPFAM" id="SSF51905">
    <property type="entry name" value="FAD/NAD(P)-binding domain"/>
    <property type="match status" value="1"/>
</dbReference>
<keyword evidence="2" id="KW-1185">Reference proteome</keyword>
<sequence>MKEYDFIFAGAGCATLSMVYYILESSLKDSKILLIDPKAGQIPSKTWCYWAEKPLAIHPKLASYSWKNIKLSSPDLEENFSMSNLNYYHLDSFHFFEMVMSKIANKSNIELLASEVVDIVEKGNLAQVSCGDGKQYISKQVFDSRISDESFDQPDVLKQIFAGWVIETDFPVFDKNSITLMEWNHSDSSDFDFFYLLPFQENKALIEYTVYSKSSVSKASLEKQVQSYIESKFPGATYTVTFRETGVIPMTTKINQPKASKYIYPIGTRAGWTKASTGYTFQRIQEESIKIVDHLSQGAPLPLSSQSRRFTFYDNILLNIAHKWPHELVKLFKDLFRKTPTDQLFRFLSEKTSWWEDIQVLYRLNYGIFIKSLIHYEKR</sequence>
<dbReference type="OrthoDB" id="24355at2"/>
<evidence type="ECO:0000313" key="2">
    <source>
        <dbReference type="Proteomes" id="UP000199060"/>
    </source>
</evidence>
<accession>A0A1G6V140</accession>
<protein>
    <submittedName>
        <fullName evidence="1">Lycopene beta-cyclase</fullName>
    </submittedName>
</protein>
<proteinExistence type="predicted"/>